<dbReference type="InterPro" id="IPR036322">
    <property type="entry name" value="WD40_repeat_dom_sf"/>
</dbReference>
<dbReference type="Proteomes" id="UP000030671">
    <property type="component" value="Unassembled WGS sequence"/>
</dbReference>
<dbReference type="eggNOG" id="KOG4378">
    <property type="taxonomic scope" value="Eukaryota"/>
</dbReference>
<dbReference type="InParanoid" id="W4KK09"/>
<dbReference type="InterPro" id="IPR052818">
    <property type="entry name" value="NEDD1_Spindle_Assembly"/>
</dbReference>
<feature type="compositionally biased region" description="Low complexity" evidence="2">
    <location>
        <begin position="523"/>
        <end position="536"/>
    </location>
</feature>
<feature type="compositionally biased region" description="Polar residues" evidence="2">
    <location>
        <begin position="330"/>
        <end position="347"/>
    </location>
</feature>
<keyword evidence="1" id="KW-0175">Coiled coil</keyword>
<name>W4KK09_HETIT</name>
<dbReference type="KEGG" id="hir:HETIRDRAFT_457675"/>
<dbReference type="GeneID" id="20676856"/>
<evidence type="ECO:0000256" key="1">
    <source>
        <dbReference type="SAM" id="Coils"/>
    </source>
</evidence>
<feature type="compositionally biased region" description="Low complexity" evidence="2">
    <location>
        <begin position="657"/>
        <end position="668"/>
    </location>
</feature>
<dbReference type="GO" id="GO:0000278">
    <property type="term" value="P:mitotic cell cycle"/>
    <property type="evidence" value="ECO:0007669"/>
    <property type="project" value="TreeGrafter"/>
</dbReference>
<evidence type="ECO:0000313" key="3">
    <source>
        <dbReference type="EMBL" id="ETW86198.1"/>
    </source>
</evidence>
<dbReference type="GO" id="GO:0036064">
    <property type="term" value="C:ciliary basal body"/>
    <property type="evidence" value="ECO:0007669"/>
    <property type="project" value="TreeGrafter"/>
</dbReference>
<evidence type="ECO:0000313" key="4">
    <source>
        <dbReference type="Proteomes" id="UP000030671"/>
    </source>
</evidence>
<feature type="compositionally biased region" description="Low complexity" evidence="2">
    <location>
        <begin position="552"/>
        <end position="565"/>
    </location>
</feature>
<dbReference type="OrthoDB" id="1602884at2759"/>
<dbReference type="Gene3D" id="2.130.10.10">
    <property type="entry name" value="YVTN repeat-like/Quinoprotein amine dehydrogenase"/>
    <property type="match status" value="1"/>
</dbReference>
<feature type="compositionally biased region" description="Polar residues" evidence="2">
    <location>
        <begin position="599"/>
        <end position="618"/>
    </location>
</feature>
<feature type="compositionally biased region" description="Low complexity" evidence="2">
    <location>
        <begin position="459"/>
        <end position="472"/>
    </location>
</feature>
<feature type="region of interest" description="Disordered" evidence="2">
    <location>
        <begin position="430"/>
        <end position="671"/>
    </location>
</feature>
<protein>
    <submittedName>
        <fullName evidence="3">Uncharacterized protein</fullName>
    </submittedName>
</protein>
<dbReference type="SUPFAM" id="SSF50978">
    <property type="entry name" value="WD40 repeat-like"/>
    <property type="match status" value="1"/>
</dbReference>
<feature type="coiled-coil region" evidence="1">
    <location>
        <begin position="824"/>
        <end position="858"/>
    </location>
</feature>
<feature type="compositionally biased region" description="Polar residues" evidence="2">
    <location>
        <begin position="368"/>
        <end position="384"/>
    </location>
</feature>
<feature type="region of interest" description="Disordered" evidence="2">
    <location>
        <begin position="330"/>
        <end position="388"/>
    </location>
</feature>
<dbReference type="AlphaFoldDB" id="W4KK09"/>
<evidence type="ECO:0000256" key="2">
    <source>
        <dbReference type="SAM" id="MobiDB-lite"/>
    </source>
</evidence>
<dbReference type="HOGENOM" id="CLU_020126_0_0_1"/>
<dbReference type="RefSeq" id="XP_009542959.1">
    <property type="nucleotide sequence ID" value="XM_009544664.1"/>
</dbReference>
<dbReference type="InterPro" id="IPR015943">
    <property type="entry name" value="WD40/YVTN_repeat-like_dom_sf"/>
</dbReference>
<gene>
    <name evidence="3" type="ORF">HETIRDRAFT_457675</name>
</gene>
<feature type="compositionally biased region" description="Polar residues" evidence="2">
    <location>
        <begin position="498"/>
        <end position="514"/>
    </location>
</feature>
<proteinExistence type="predicted"/>
<dbReference type="EMBL" id="KI925455">
    <property type="protein sequence ID" value="ETW86198.1"/>
    <property type="molecule type" value="Genomic_DNA"/>
</dbReference>
<accession>W4KK09</accession>
<feature type="compositionally biased region" description="Basic and acidic residues" evidence="2">
    <location>
        <begin position="430"/>
        <end position="452"/>
    </location>
</feature>
<dbReference type="InterPro" id="IPR001680">
    <property type="entry name" value="WD40_rpt"/>
</dbReference>
<dbReference type="GO" id="GO:0000922">
    <property type="term" value="C:spindle pole"/>
    <property type="evidence" value="ECO:0007669"/>
    <property type="project" value="TreeGrafter"/>
</dbReference>
<dbReference type="GO" id="GO:0005814">
    <property type="term" value="C:centriole"/>
    <property type="evidence" value="ECO:0007669"/>
    <property type="project" value="TreeGrafter"/>
</dbReference>
<reference evidence="3 4" key="1">
    <citation type="journal article" date="2012" name="New Phytol.">
        <title>Insight into trade-off between wood decay and parasitism from the genome of a fungal forest pathogen.</title>
        <authorList>
            <person name="Olson A."/>
            <person name="Aerts A."/>
            <person name="Asiegbu F."/>
            <person name="Belbahri L."/>
            <person name="Bouzid O."/>
            <person name="Broberg A."/>
            <person name="Canback B."/>
            <person name="Coutinho P.M."/>
            <person name="Cullen D."/>
            <person name="Dalman K."/>
            <person name="Deflorio G."/>
            <person name="van Diepen L.T."/>
            <person name="Dunand C."/>
            <person name="Duplessis S."/>
            <person name="Durling M."/>
            <person name="Gonthier P."/>
            <person name="Grimwood J."/>
            <person name="Fossdal C.G."/>
            <person name="Hansson D."/>
            <person name="Henrissat B."/>
            <person name="Hietala A."/>
            <person name="Himmelstrand K."/>
            <person name="Hoffmeister D."/>
            <person name="Hogberg N."/>
            <person name="James T.Y."/>
            <person name="Karlsson M."/>
            <person name="Kohler A."/>
            <person name="Kues U."/>
            <person name="Lee Y.H."/>
            <person name="Lin Y.C."/>
            <person name="Lind M."/>
            <person name="Lindquist E."/>
            <person name="Lombard V."/>
            <person name="Lucas S."/>
            <person name="Lunden K."/>
            <person name="Morin E."/>
            <person name="Murat C."/>
            <person name="Park J."/>
            <person name="Raffaello T."/>
            <person name="Rouze P."/>
            <person name="Salamov A."/>
            <person name="Schmutz J."/>
            <person name="Solheim H."/>
            <person name="Stahlberg J."/>
            <person name="Velez H."/>
            <person name="de Vries R.P."/>
            <person name="Wiebenga A."/>
            <person name="Woodward S."/>
            <person name="Yakovlev I."/>
            <person name="Garbelotto M."/>
            <person name="Martin F."/>
            <person name="Grigoriev I.V."/>
            <person name="Stenlid J."/>
        </authorList>
    </citation>
    <scope>NUCLEOTIDE SEQUENCE [LARGE SCALE GENOMIC DNA]</scope>
    <source>
        <strain evidence="3 4">TC 32-1</strain>
    </source>
</reference>
<feature type="compositionally biased region" description="Basic and acidic residues" evidence="2">
    <location>
        <begin position="348"/>
        <end position="357"/>
    </location>
</feature>
<dbReference type="GO" id="GO:0043015">
    <property type="term" value="F:gamma-tubulin binding"/>
    <property type="evidence" value="ECO:0007669"/>
    <property type="project" value="TreeGrafter"/>
</dbReference>
<keyword evidence="4" id="KW-1185">Reference proteome</keyword>
<dbReference type="PANTHER" id="PTHR44414:SF1">
    <property type="entry name" value="PROTEIN NEDD1"/>
    <property type="match status" value="1"/>
</dbReference>
<dbReference type="PANTHER" id="PTHR44414">
    <property type="entry name" value="PROTEIN NEDD1"/>
    <property type="match status" value="1"/>
</dbReference>
<organism evidence="3 4">
    <name type="scientific">Heterobasidion irregulare (strain TC 32-1)</name>
    <dbReference type="NCBI Taxonomy" id="747525"/>
    <lineage>
        <taxon>Eukaryota</taxon>
        <taxon>Fungi</taxon>
        <taxon>Dikarya</taxon>
        <taxon>Basidiomycota</taxon>
        <taxon>Agaricomycotina</taxon>
        <taxon>Agaricomycetes</taxon>
        <taxon>Russulales</taxon>
        <taxon>Bondarzewiaceae</taxon>
        <taxon>Heterobasidion</taxon>
        <taxon>Heterobasidion annosum species complex</taxon>
    </lineage>
</organism>
<dbReference type="STRING" id="747525.W4KK09"/>
<sequence>MLAISTTTSLALVDPSTLRRPPLSLGSSSELSSPPTSTTWSPDGSSLFIAASNVITRYHATGELVKTVYTHLPAEGSHELIANLVAKDKGSLIFSAGSSVHFLEHSSSVTATSKIAQTLNSPSNPGHIIGLSLSNDNTLLAAASASSVLIHNLSLSSHTILRGLPLSDGQSVSTCVFHPYSRIRLLLGIGRELVIYDITRPSGPVRTITMSEAATGEIVAVVCSPYSKTLLAVACSGGSVSVVDLDKEQGRIRSFNYKVPVTSLVFSPDGATLYIGSEDGKLLVQTLRTMDAPKTVTIGEHGHKIEGLAISKKSKSTDLAKITAAGVNKPLSQQDVNSPRRSVGKSSSMDETKKMKIEGATSPPPRGSTRSRVTSIASPLSPTTPVRKRVASTTAAMAKKAFSPVKELFQGNSSAENIASVNSEPLVIASRDERTASQNRKENVVKKSDKQPDTIPDASNPSSRVSTRSKSSAAHKATVTASAPAGNVDKPPPRKRTTSMTARPRTSTEASPTSGGLRARTVSAPKSPSSLMSKSPARTRADSTSGLEPPRTRTASVTSRTSPTSGAGSANASPVQAGRRSRTTSLASRPGPGGIVRTGSGSNSGKHSRTASGVSRVSVTRGGSPIPPVPQIPAKAMAQAWKDSGLSASARGSVVRTPSPTLPAASSSKEPFPVRAGQYKKKGLSMLGLGTPEVEKWIKGGKQRDKQREEEKRVDFVGSDEGDLVSMGKVEDVEWGDTNAELQAKEPLRRTMSMQLTPRRPGATSVLPSPLRHSVAGGSPGAAGSAQGILHALIKDAMLDFRQETKTDMVGLHLDLLRMGRSWRQEMRATMDEYVGDLKELRDENKRLRDENERLRRGY</sequence>
<dbReference type="GO" id="GO:0007020">
    <property type="term" value="P:microtubule nucleation"/>
    <property type="evidence" value="ECO:0007669"/>
    <property type="project" value="TreeGrafter"/>
</dbReference>
<dbReference type="SMART" id="SM00320">
    <property type="entry name" value="WD40"/>
    <property type="match status" value="4"/>
</dbReference>
<dbReference type="GO" id="GO:0005737">
    <property type="term" value="C:cytoplasm"/>
    <property type="evidence" value="ECO:0007669"/>
    <property type="project" value="TreeGrafter"/>
</dbReference>